<protein>
    <submittedName>
        <fullName evidence="1">Uncharacterized protein</fullName>
    </submittedName>
</protein>
<keyword evidence="2" id="KW-1185">Reference proteome</keyword>
<organism evidence="1 2">
    <name type="scientific">Anaerotruncus colihominis DSM 17241</name>
    <dbReference type="NCBI Taxonomy" id="445972"/>
    <lineage>
        <taxon>Bacteria</taxon>
        <taxon>Bacillati</taxon>
        <taxon>Bacillota</taxon>
        <taxon>Clostridia</taxon>
        <taxon>Eubacteriales</taxon>
        <taxon>Oscillospiraceae</taxon>
        <taxon>Anaerotruncus</taxon>
    </lineage>
</organism>
<comment type="caution">
    <text evidence="1">The sequence shown here is derived from an EMBL/GenBank/DDBJ whole genome shotgun (WGS) entry which is preliminary data.</text>
</comment>
<dbReference type="Proteomes" id="UP000003803">
    <property type="component" value="Unassembled WGS sequence"/>
</dbReference>
<evidence type="ECO:0000313" key="2">
    <source>
        <dbReference type="Proteomes" id="UP000003803"/>
    </source>
</evidence>
<name>B0P856_9FIRM</name>
<sequence length="44" mass="5066">MAANCTRISTANRQKLLYPPAFTDKVILKPKCPQNIRKFGQFKK</sequence>
<dbReference type="EMBL" id="ABGD02000007">
    <property type="protein sequence ID" value="EDS12102.1"/>
    <property type="molecule type" value="Genomic_DNA"/>
</dbReference>
<gene>
    <name evidence="1" type="ORF">ANACOL_00945</name>
</gene>
<accession>B0P856</accession>
<evidence type="ECO:0000313" key="1">
    <source>
        <dbReference type="EMBL" id="EDS12102.1"/>
    </source>
</evidence>
<reference evidence="1" key="1">
    <citation type="submission" date="2007-11" db="EMBL/GenBank/DDBJ databases">
        <authorList>
            <person name="Fulton L."/>
            <person name="Clifton S."/>
            <person name="Fulton B."/>
            <person name="Xu J."/>
            <person name="Minx P."/>
            <person name="Pepin K.H."/>
            <person name="Johnson M."/>
            <person name="Thiruvilangam P."/>
            <person name="Bhonagiri V."/>
            <person name="Nash W.E."/>
            <person name="Mardis E.R."/>
            <person name="Wilson R.K."/>
        </authorList>
    </citation>
    <scope>NUCLEOTIDE SEQUENCE [LARGE SCALE GENOMIC DNA]</scope>
    <source>
        <strain evidence="1">DSM 17241</strain>
    </source>
</reference>
<dbReference type="HOGENOM" id="CLU_3211611_0_0_9"/>
<reference evidence="1" key="2">
    <citation type="submission" date="2013-09" db="EMBL/GenBank/DDBJ databases">
        <title>Draft genome sequence of Anaerotruncus colihominis(DSM 17241).</title>
        <authorList>
            <person name="Sudarsanam P."/>
            <person name="Ley R."/>
            <person name="Guruge J."/>
            <person name="Turnbaugh P.J."/>
            <person name="Mahowald M."/>
            <person name="Liep D."/>
            <person name="Gordon J."/>
        </authorList>
    </citation>
    <scope>NUCLEOTIDE SEQUENCE</scope>
    <source>
        <strain evidence="1">DSM 17241</strain>
    </source>
</reference>
<proteinExistence type="predicted"/>
<dbReference type="AlphaFoldDB" id="B0P856"/>